<evidence type="ECO:0000313" key="4">
    <source>
        <dbReference type="EMBL" id="VFK20475.1"/>
    </source>
</evidence>
<protein>
    <submittedName>
        <fullName evidence="2">Uncharacterized protein</fullName>
    </submittedName>
</protein>
<feature type="region of interest" description="Disordered" evidence="1">
    <location>
        <begin position="108"/>
        <end position="134"/>
    </location>
</feature>
<gene>
    <name evidence="2" type="ORF">BECKFM1743A_GA0114220_1002010</name>
    <name evidence="4" type="ORF">BECKFM1743B_GA0114221_106992</name>
    <name evidence="3" type="ORF">BECKFM1743C_GA0114222_1001811</name>
</gene>
<name>A0A450RZI9_9GAMM</name>
<dbReference type="EMBL" id="CAADEZ010000020">
    <property type="protein sequence ID" value="VFJ44658.1"/>
    <property type="molecule type" value="Genomic_DNA"/>
</dbReference>
<organism evidence="2">
    <name type="scientific">Candidatus Kentrum sp. FM</name>
    <dbReference type="NCBI Taxonomy" id="2126340"/>
    <lineage>
        <taxon>Bacteria</taxon>
        <taxon>Pseudomonadati</taxon>
        <taxon>Pseudomonadota</taxon>
        <taxon>Gammaproteobacteria</taxon>
        <taxon>Candidatus Kentrum</taxon>
    </lineage>
</organism>
<dbReference type="EMBL" id="CAADFL010000699">
    <property type="protein sequence ID" value="VFK20475.1"/>
    <property type="molecule type" value="Genomic_DNA"/>
</dbReference>
<evidence type="ECO:0000313" key="3">
    <source>
        <dbReference type="EMBL" id="VFJ44972.1"/>
    </source>
</evidence>
<sequence length="134" mass="14535">MLEASNTIFEASNTALELRNDRFQVFGMPRQRLETLLVTLGWHRDILTIPSKGFSVRSLFRFLRCPGWATGHSLPVAPEPGSGKSLALSLAMTLSPARVFNSTAGLATIPSAGKSPHREPKPALTRPAISSRVP</sequence>
<dbReference type="EMBL" id="CAADFA010000018">
    <property type="protein sequence ID" value="VFJ44972.1"/>
    <property type="molecule type" value="Genomic_DNA"/>
</dbReference>
<evidence type="ECO:0000313" key="2">
    <source>
        <dbReference type="EMBL" id="VFJ44658.1"/>
    </source>
</evidence>
<proteinExistence type="predicted"/>
<dbReference type="AlphaFoldDB" id="A0A450RZI9"/>
<evidence type="ECO:0000256" key="1">
    <source>
        <dbReference type="SAM" id="MobiDB-lite"/>
    </source>
</evidence>
<accession>A0A450RZI9</accession>
<reference evidence="2" key="1">
    <citation type="submission" date="2019-02" db="EMBL/GenBank/DDBJ databases">
        <authorList>
            <person name="Gruber-Vodicka R. H."/>
            <person name="Seah K. B. B."/>
        </authorList>
    </citation>
    <scope>NUCLEOTIDE SEQUENCE</scope>
    <source>
        <strain evidence="2">BECK_BZ163</strain>
        <strain evidence="4">BECK_BZ164</strain>
        <strain evidence="3">BECK_BZ165</strain>
    </source>
</reference>